<keyword evidence="4" id="KW-0572">Peptidoglycan-anchor</keyword>
<accession>A0A1G7UN79</accession>
<reference evidence="7 8" key="1">
    <citation type="submission" date="2016-10" db="EMBL/GenBank/DDBJ databases">
        <authorList>
            <person name="de Groot N.N."/>
        </authorList>
    </citation>
    <scope>NUCLEOTIDE SEQUENCE [LARGE SCALE GENOMIC DNA]</scope>
    <source>
        <strain evidence="7 8">ATCC BAA-466</strain>
    </source>
</reference>
<dbReference type="EMBL" id="FNCK01000011">
    <property type="protein sequence ID" value="SDG48808.1"/>
    <property type="molecule type" value="Genomic_DNA"/>
</dbReference>
<dbReference type="PROSITE" id="PS50847">
    <property type="entry name" value="GRAM_POS_ANCHORING"/>
    <property type="match status" value="1"/>
</dbReference>
<dbReference type="Proteomes" id="UP000199708">
    <property type="component" value="Unassembled WGS sequence"/>
</dbReference>
<proteinExistence type="predicted"/>
<feature type="domain" description="Gram-positive cocci surface proteins LPxTG" evidence="6">
    <location>
        <begin position="2"/>
        <end position="36"/>
    </location>
</feature>
<evidence type="ECO:0000256" key="5">
    <source>
        <dbReference type="SAM" id="Phobius"/>
    </source>
</evidence>
<evidence type="ECO:0000256" key="4">
    <source>
        <dbReference type="ARBA" id="ARBA00023088"/>
    </source>
</evidence>
<keyword evidence="5" id="KW-0472">Membrane</keyword>
<dbReference type="NCBIfam" id="TIGR01167">
    <property type="entry name" value="LPXTG_anchor"/>
    <property type="match status" value="1"/>
</dbReference>
<evidence type="ECO:0000256" key="2">
    <source>
        <dbReference type="ARBA" id="ARBA00022525"/>
    </source>
</evidence>
<sequence length="36" mass="3848">MLPQTGEMATWFLIVIAAIALIGGLALIVKGNKKKH</sequence>
<dbReference type="InterPro" id="IPR019931">
    <property type="entry name" value="LPXTG_anchor"/>
</dbReference>
<organism evidence="7 8">
    <name type="scientific">Facklamia miroungae</name>
    <dbReference type="NCBI Taxonomy" id="120956"/>
    <lineage>
        <taxon>Bacteria</taxon>
        <taxon>Bacillati</taxon>
        <taxon>Bacillota</taxon>
        <taxon>Bacilli</taxon>
        <taxon>Lactobacillales</taxon>
        <taxon>Aerococcaceae</taxon>
        <taxon>Facklamia</taxon>
    </lineage>
</organism>
<dbReference type="RefSeq" id="WP_090290358.1">
    <property type="nucleotide sequence ID" value="NZ_FNCK01000011.1"/>
</dbReference>
<dbReference type="STRING" id="120956.SAMN05421791_1113"/>
<protein>
    <submittedName>
        <fullName evidence="7">LPXTG-motif cell wall anchor domain-containing protein</fullName>
    </submittedName>
</protein>
<name>A0A1G7UN79_9LACT</name>
<feature type="transmembrane region" description="Helical" evidence="5">
    <location>
        <begin position="12"/>
        <end position="29"/>
    </location>
</feature>
<evidence type="ECO:0000313" key="7">
    <source>
        <dbReference type="EMBL" id="SDG48808.1"/>
    </source>
</evidence>
<evidence type="ECO:0000259" key="6">
    <source>
        <dbReference type="PROSITE" id="PS50847"/>
    </source>
</evidence>
<keyword evidence="5" id="KW-1133">Transmembrane helix</keyword>
<keyword evidence="2" id="KW-0964">Secreted</keyword>
<gene>
    <name evidence="7" type="ORF">SAMN05421791_1113</name>
</gene>
<dbReference type="AlphaFoldDB" id="A0A1G7UN79"/>
<dbReference type="Pfam" id="PF00746">
    <property type="entry name" value="Gram_pos_anchor"/>
    <property type="match status" value="1"/>
</dbReference>
<keyword evidence="8" id="KW-1185">Reference proteome</keyword>
<evidence type="ECO:0000256" key="3">
    <source>
        <dbReference type="ARBA" id="ARBA00022729"/>
    </source>
</evidence>
<keyword evidence="3" id="KW-0732">Signal</keyword>
<keyword evidence="5" id="KW-0812">Transmembrane</keyword>
<evidence type="ECO:0000256" key="1">
    <source>
        <dbReference type="ARBA" id="ARBA00022512"/>
    </source>
</evidence>
<evidence type="ECO:0000313" key="8">
    <source>
        <dbReference type="Proteomes" id="UP000199708"/>
    </source>
</evidence>
<keyword evidence="1" id="KW-0134">Cell wall</keyword>